<dbReference type="GO" id="GO:0005615">
    <property type="term" value="C:extracellular space"/>
    <property type="evidence" value="ECO:0007669"/>
    <property type="project" value="TreeGrafter"/>
</dbReference>
<organism evidence="5 6">
    <name type="scientific">Danaus chrysippus</name>
    <name type="common">African queen</name>
    <dbReference type="NCBI Taxonomy" id="151541"/>
    <lineage>
        <taxon>Eukaryota</taxon>
        <taxon>Metazoa</taxon>
        <taxon>Ecdysozoa</taxon>
        <taxon>Arthropoda</taxon>
        <taxon>Hexapoda</taxon>
        <taxon>Insecta</taxon>
        <taxon>Pterygota</taxon>
        <taxon>Neoptera</taxon>
        <taxon>Endopterygota</taxon>
        <taxon>Lepidoptera</taxon>
        <taxon>Glossata</taxon>
        <taxon>Ditrysia</taxon>
        <taxon>Papilionoidea</taxon>
        <taxon>Nymphalidae</taxon>
        <taxon>Danainae</taxon>
        <taxon>Danaini</taxon>
        <taxon>Danaina</taxon>
        <taxon>Danaus</taxon>
        <taxon>Anosia</taxon>
    </lineage>
</organism>
<dbReference type="GO" id="GO:0007623">
    <property type="term" value="P:circadian rhythm"/>
    <property type="evidence" value="ECO:0007669"/>
    <property type="project" value="UniProtKB-ARBA"/>
</dbReference>
<evidence type="ECO:0000256" key="2">
    <source>
        <dbReference type="ARBA" id="ARBA00023108"/>
    </source>
</evidence>
<dbReference type="SMART" id="SM00700">
    <property type="entry name" value="JHBP"/>
    <property type="match status" value="1"/>
</dbReference>
<dbReference type="AlphaFoldDB" id="A0A8J2QM81"/>
<proteinExistence type="inferred from homology"/>
<dbReference type="Proteomes" id="UP000789524">
    <property type="component" value="Unassembled WGS sequence"/>
</dbReference>
<feature type="chain" id="PRO_5035320408" evidence="4">
    <location>
        <begin position="19"/>
        <end position="250"/>
    </location>
</feature>
<sequence length="250" mass="27987">MKAFLIFVAVSVLQKTRAEDGFLPSYIHPCSIADPKFSDCVKEQIVECLPHFTKGIPEYGVPSIDPVDLNDIIIDGNGLKLKFTDAQMHGLSKIDLTGFNLKLGDNEESFELKVKGNLSLTAQYTADGQILILPIRGHGDALIDCDGIEVQIKSNLSHVKDDKGTHFKLVAPNYKYDITNTKIDLKNLFDGNKQLAETTLKFANENWRQLMDDLAPPAIKQIVKTIVKNINKFFSKVTIQQIIHGYQEKQ</sequence>
<evidence type="ECO:0000313" key="6">
    <source>
        <dbReference type="Proteomes" id="UP000789524"/>
    </source>
</evidence>
<evidence type="ECO:0000256" key="4">
    <source>
        <dbReference type="SAM" id="SignalP"/>
    </source>
</evidence>
<keyword evidence="1 4" id="KW-0732">Signal</keyword>
<dbReference type="OrthoDB" id="8186595at2759"/>
<name>A0A8J2QM81_9NEOP</name>
<comment type="caution">
    <text evidence="5">The sequence shown here is derived from an EMBL/GenBank/DDBJ whole genome shotgun (WGS) entry which is preliminary data.</text>
</comment>
<keyword evidence="6" id="KW-1185">Reference proteome</keyword>
<comment type="similarity">
    <text evidence="3">Belongs to the TO family.</text>
</comment>
<dbReference type="FunFam" id="3.15.10.30:FF:000001">
    <property type="entry name" value="Takeout-like protein 1"/>
    <property type="match status" value="1"/>
</dbReference>
<dbReference type="PANTHER" id="PTHR11008">
    <property type="entry name" value="PROTEIN TAKEOUT-LIKE PROTEIN"/>
    <property type="match status" value="1"/>
</dbReference>
<dbReference type="PANTHER" id="PTHR11008:SF32">
    <property type="entry name" value="CIRCADIAN CLOCK-CONTROLLED PROTEIN DAYWAKE-RELATED"/>
    <property type="match status" value="1"/>
</dbReference>
<evidence type="ECO:0000256" key="1">
    <source>
        <dbReference type="ARBA" id="ARBA00022729"/>
    </source>
</evidence>
<protein>
    <submittedName>
        <fullName evidence="5">(African queen) hypothetical protein</fullName>
    </submittedName>
</protein>
<feature type="signal peptide" evidence="4">
    <location>
        <begin position="1"/>
        <end position="18"/>
    </location>
</feature>
<dbReference type="InterPro" id="IPR010562">
    <property type="entry name" value="Haemolymph_juvenile_hormone-bd"/>
</dbReference>
<gene>
    <name evidence="5" type="ORF">DCHRY22_LOCUS4638</name>
</gene>
<dbReference type="Gene3D" id="3.15.10.30">
    <property type="entry name" value="Haemolymph juvenile hormone binding protein"/>
    <property type="match status" value="1"/>
</dbReference>
<reference evidence="5" key="1">
    <citation type="submission" date="2021-09" db="EMBL/GenBank/DDBJ databases">
        <authorList>
            <person name="Martin H S."/>
        </authorList>
    </citation>
    <scope>NUCLEOTIDE SEQUENCE</scope>
</reference>
<dbReference type="Pfam" id="PF06585">
    <property type="entry name" value="JHBP"/>
    <property type="match status" value="1"/>
</dbReference>
<keyword evidence="2" id="KW-0090">Biological rhythms</keyword>
<dbReference type="EMBL" id="CAKASE010000049">
    <property type="protein sequence ID" value="CAG9563507.1"/>
    <property type="molecule type" value="Genomic_DNA"/>
</dbReference>
<dbReference type="InterPro" id="IPR038606">
    <property type="entry name" value="To_sf"/>
</dbReference>
<evidence type="ECO:0000256" key="3">
    <source>
        <dbReference type="ARBA" id="ARBA00060902"/>
    </source>
</evidence>
<evidence type="ECO:0000313" key="5">
    <source>
        <dbReference type="EMBL" id="CAG9563507.1"/>
    </source>
</evidence>
<accession>A0A8J2QM81</accession>